<evidence type="ECO:0000259" key="15">
    <source>
        <dbReference type="PROSITE" id="PS50011"/>
    </source>
</evidence>
<evidence type="ECO:0000256" key="2">
    <source>
        <dbReference type="ARBA" id="ARBA00012513"/>
    </source>
</evidence>
<keyword evidence="6" id="KW-0418">Kinase</keyword>
<comment type="similarity">
    <text evidence="1">Belongs to the protein kinase superfamily. CAMK Ser/Thr protein kinase family. SNF1 subfamily.</text>
</comment>
<protein>
    <recommendedName>
        <fullName evidence="2">non-specific serine/threonine protein kinase</fullName>
        <ecNumber evidence="2">2.7.11.1</ecNumber>
    </recommendedName>
</protein>
<evidence type="ECO:0000256" key="9">
    <source>
        <dbReference type="ARBA" id="ARBA00047899"/>
    </source>
</evidence>
<dbReference type="InterPro" id="IPR000719">
    <property type="entry name" value="Prot_kinase_dom"/>
</dbReference>
<dbReference type="InterPro" id="IPR004041">
    <property type="entry name" value="NAF_dom"/>
</dbReference>
<dbReference type="Pfam" id="PF03822">
    <property type="entry name" value="NAF"/>
    <property type="match status" value="1"/>
</dbReference>
<evidence type="ECO:0000256" key="3">
    <source>
        <dbReference type="ARBA" id="ARBA00022527"/>
    </source>
</evidence>
<dbReference type="EC" id="2.7.11.1" evidence="2"/>
<dbReference type="InterPro" id="IPR011009">
    <property type="entry name" value="Kinase-like_dom_sf"/>
</dbReference>
<dbReference type="GeneID" id="120277658"/>
<name>A0AB40CKG4_DIOCR</name>
<dbReference type="PANTHER" id="PTHR43895:SF33">
    <property type="entry name" value="PROTEIN KINASE DOMAIN-CONTAINING PROTEIN"/>
    <property type="match status" value="1"/>
</dbReference>
<keyword evidence="4" id="KW-0808">Transferase</keyword>
<gene>
    <name evidence="18" type="primary">LOC120277658</name>
</gene>
<evidence type="ECO:0000256" key="11">
    <source>
        <dbReference type="ARBA" id="ARBA00058225"/>
    </source>
</evidence>
<evidence type="ECO:0000256" key="10">
    <source>
        <dbReference type="ARBA" id="ARBA00048679"/>
    </source>
</evidence>
<reference evidence="18" key="1">
    <citation type="submission" date="2025-08" db="UniProtKB">
        <authorList>
            <consortium name="RefSeq"/>
        </authorList>
    </citation>
    <scope>IDENTIFICATION</scope>
</reference>
<evidence type="ECO:0000256" key="8">
    <source>
        <dbReference type="ARBA" id="ARBA00023211"/>
    </source>
</evidence>
<dbReference type="Proteomes" id="UP001515500">
    <property type="component" value="Chromosome 15"/>
</dbReference>
<evidence type="ECO:0000256" key="7">
    <source>
        <dbReference type="ARBA" id="ARBA00022840"/>
    </source>
</evidence>
<evidence type="ECO:0000313" key="18">
    <source>
        <dbReference type="RefSeq" id="XP_039140449.1"/>
    </source>
</evidence>
<dbReference type="AlphaFoldDB" id="A0AB40CKG4"/>
<feature type="binding site" evidence="12">
    <location>
        <position position="80"/>
    </location>
    <ligand>
        <name>ATP</name>
        <dbReference type="ChEBI" id="CHEBI:30616"/>
    </ligand>
</feature>
<comment type="catalytic activity">
    <reaction evidence="9">
        <text>L-threonyl-[protein] + ATP = O-phospho-L-threonyl-[protein] + ADP + H(+)</text>
        <dbReference type="Rhea" id="RHEA:46608"/>
        <dbReference type="Rhea" id="RHEA-COMP:11060"/>
        <dbReference type="Rhea" id="RHEA-COMP:11605"/>
        <dbReference type="ChEBI" id="CHEBI:15378"/>
        <dbReference type="ChEBI" id="CHEBI:30013"/>
        <dbReference type="ChEBI" id="CHEBI:30616"/>
        <dbReference type="ChEBI" id="CHEBI:61977"/>
        <dbReference type="ChEBI" id="CHEBI:456216"/>
        <dbReference type="EC" id="2.7.11.1"/>
    </reaction>
</comment>
<keyword evidence="5 12" id="KW-0547">Nucleotide-binding</keyword>
<dbReference type="Gene3D" id="3.30.200.20">
    <property type="entry name" value="Phosphorylase Kinase, domain 1"/>
    <property type="match status" value="1"/>
</dbReference>
<dbReference type="SUPFAM" id="SSF56112">
    <property type="entry name" value="Protein kinase-like (PK-like)"/>
    <property type="match status" value="1"/>
</dbReference>
<keyword evidence="7 12" id="KW-0067">ATP-binding</keyword>
<comment type="function">
    <text evidence="11">CIPK serine-threonine protein kinases interact with CBL proteins. Binding of a CBL protein to the regulatory NAF domain of CIPK protein lead to the activation of the kinase in a calcium-dependent manner.</text>
</comment>
<dbReference type="Gene3D" id="1.10.510.10">
    <property type="entry name" value="Transferase(Phosphotransferase) domain 1"/>
    <property type="match status" value="1"/>
</dbReference>
<dbReference type="FunFam" id="1.10.510.10:FF:000571">
    <property type="entry name" value="Maternal embryonic leucine zipper kinase"/>
    <property type="match status" value="1"/>
</dbReference>
<dbReference type="Pfam" id="PF00069">
    <property type="entry name" value="Pkinase"/>
    <property type="match status" value="1"/>
</dbReference>
<dbReference type="SMART" id="SM00220">
    <property type="entry name" value="S_TKc"/>
    <property type="match status" value="1"/>
</dbReference>
<evidence type="ECO:0000313" key="17">
    <source>
        <dbReference type="Proteomes" id="UP001515500"/>
    </source>
</evidence>
<feature type="compositionally biased region" description="Low complexity" evidence="14">
    <location>
        <begin position="1"/>
        <end position="22"/>
    </location>
</feature>
<dbReference type="Gene3D" id="3.30.310.80">
    <property type="entry name" value="Kinase associated domain 1, KA1"/>
    <property type="match status" value="1"/>
</dbReference>
<evidence type="ECO:0000256" key="14">
    <source>
        <dbReference type="SAM" id="MobiDB-lite"/>
    </source>
</evidence>
<dbReference type="PANTHER" id="PTHR43895">
    <property type="entry name" value="CALCIUM/CALMODULIN-DEPENDENT PROTEIN KINASE KINASE-RELATED"/>
    <property type="match status" value="1"/>
</dbReference>
<keyword evidence="8" id="KW-0464">Manganese</keyword>
<evidence type="ECO:0000256" key="4">
    <source>
        <dbReference type="ARBA" id="ARBA00022679"/>
    </source>
</evidence>
<organism evidence="17 18">
    <name type="scientific">Dioscorea cayennensis subsp. rotundata</name>
    <name type="common">White Guinea yam</name>
    <name type="synonym">Dioscorea rotundata</name>
    <dbReference type="NCBI Taxonomy" id="55577"/>
    <lineage>
        <taxon>Eukaryota</taxon>
        <taxon>Viridiplantae</taxon>
        <taxon>Streptophyta</taxon>
        <taxon>Embryophyta</taxon>
        <taxon>Tracheophyta</taxon>
        <taxon>Spermatophyta</taxon>
        <taxon>Magnoliopsida</taxon>
        <taxon>Liliopsida</taxon>
        <taxon>Dioscoreales</taxon>
        <taxon>Dioscoreaceae</taxon>
        <taxon>Dioscorea</taxon>
    </lineage>
</organism>
<dbReference type="GO" id="GO:0004674">
    <property type="term" value="F:protein serine/threonine kinase activity"/>
    <property type="evidence" value="ECO:0007669"/>
    <property type="project" value="UniProtKB-KW"/>
</dbReference>
<feature type="region of interest" description="Disordered" evidence="14">
    <location>
        <begin position="1"/>
        <end position="41"/>
    </location>
</feature>
<sequence>MDPSSSSPASSSHPNPHLLPPSSTDPNPLITPHSLASSTSPKTGDILIGKYQISHLLGRGSFAKVYQAQALSDGSKVAIKVLDKAKIISAGLTDRVITEVSAMRRLSHPNIIHLHELMATRSKIYLIMDLAPGGDLFSQILHHRRSKLPESTARRYFHQLISALLYCHTRGVFHRDIKPHNLLLDADDNLKVADFGLSAIPESLKNGLLHTACGTPAFTAPEILRSVGYDGSQTDAWACGVVLYFLLTARLPFEEYNTQLMYKKMLARCYSFPSSFPPMARQVINGFLDPNPETRLSIKGVIDTPWFMKRAFSFESQVGSTSSSSLLELKSFDSMNAFDIITRSKSFNLSGLLEDGERKRAQRFSSNETVEVVFERVREAGAKQGCVLIVEILEVAEKMLMVEVKEEGSVNGYELISWDKLRDDLQDILLVWE</sequence>
<evidence type="ECO:0000256" key="12">
    <source>
        <dbReference type="PROSITE-ProRule" id="PRU10141"/>
    </source>
</evidence>
<dbReference type="FunFam" id="3.30.200.20:FF:000042">
    <property type="entry name" value="Aurora kinase A"/>
    <property type="match status" value="1"/>
</dbReference>
<keyword evidence="3 13" id="KW-0723">Serine/threonine-protein kinase</keyword>
<evidence type="ECO:0000256" key="6">
    <source>
        <dbReference type="ARBA" id="ARBA00022777"/>
    </source>
</evidence>
<dbReference type="InterPro" id="IPR017441">
    <property type="entry name" value="Protein_kinase_ATP_BS"/>
</dbReference>
<dbReference type="GO" id="GO:0005524">
    <property type="term" value="F:ATP binding"/>
    <property type="evidence" value="ECO:0007669"/>
    <property type="project" value="UniProtKB-UniRule"/>
</dbReference>
<dbReference type="PROSITE" id="PS00107">
    <property type="entry name" value="PROTEIN_KINASE_ATP"/>
    <property type="match status" value="1"/>
</dbReference>
<dbReference type="PROSITE" id="PS00108">
    <property type="entry name" value="PROTEIN_KINASE_ST"/>
    <property type="match status" value="1"/>
</dbReference>
<dbReference type="CDD" id="cd12195">
    <property type="entry name" value="CIPK_C"/>
    <property type="match status" value="1"/>
</dbReference>
<dbReference type="InterPro" id="IPR008271">
    <property type="entry name" value="Ser/Thr_kinase_AS"/>
</dbReference>
<dbReference type="InterPro" id="IPR018451">
    <property type="entry name" value="NAF/FISL_domain"/>
</dbReference>
<evidence type="ECO:0000259" key="16">
    <source>
        <dbReference type="PROSITE" id="PS50816"/>
    </source>
</evidence>
<dbReference type="PROSITE" id="PS50011">
    <property type="entry name" value="PROTEIN_KINASE_DOM"/>
    <property type="match status" value="1"/>
</dbReference>
<evidence type="ECO:0000256" key="1">
    <source>
        <dbReference type="ARBA" id="ARBA00006234"/>
    </source>
</evidence>
<feature type="domain" description="Protein kinase" evidence="15">
    <location>
        <begin position="51"/>
        <end position="307"/>
    </location>
</feature>
<comment type="catalytic activity">
    <reaction evidence="10">
        <text>L-seryl-[protein] + ATP = O-phospho-L-seryl-[protein] + ADP + H(+)</text>
        <dbReference type="Rhea" id="RHEA:17989"/>
        <dbReference type="Rhea" id="RHEA-COMP:9863"/>
        <dbReference type="Rhea" id="RHEA-COMP:11604"/>
        <dbReference type="ChEBI" id="CHEBI:15378"/>
        <dbReference type="ChEBI" id="CHEBI:29999"/>
        <dbReference type="ChEBI" id="CHEBI:30616"/>
        <dbReference type="ChEBI" id="CHEBI:83421"/>
        <dbReference type="ChEBI" id="CHEBI:456216"/>
        <dbReference type="EC" id="2.7.11.1"/>
    </reaction>
</comment>
<keyword evidence="17" id="KW-1185">Reference proteome</keyword>
<proteinExistence type="inferred from homology"/>
<dbReference type="RefSeq" id="XP_039140449.1">
    <property type="nucleotide sequence ID" value="XM_039284515.1"/>
</dbReference>
<evidence type="ECO:0000256" key="5">
    <source>
        <dbReference type="ARBA" id="ARBA00022741"/>
    </source>
</evidence>
<feature type="domain" description="NAF" evidence="16">
    <location>
        <begin position="330"/>
        <end position="354"/>
    </location>
</feature>
<dbReference type="PROSITE" id="PS50816">
    <property type="entry name" value="NAF"/>
    <property type="match status" value="1"/>
</dbReference>
<accession>A0AB40CKG4</accession>
<evidence type="ECO:0000256" key="13">
    <source>
        <dbReference type="RuleBase" id="RU000304"/>
    </source>
</evidence>
<dbReference type="GO" id="GO:0007165">
    <property type="term" value="P:signal transduction"/>
    <property type="evidence" value="ECO:0007669"/>
    <property type="project" value="InterPro"/>
</dbReference>